<keyword evidence="3 6" id="KW-0547">Nucleotide-binding</keyword>
<evidence type="ECO:0000256" key="1">
    <source>
        <dbReference type="ARBA" id="ARBA00022527"/>
    </source>
</evidence>
<dbReference type="InterPro" id="IPR000719">
    <property type="entry name" value="Prot_kinase_dom"/>
</dbReference>
<dbReference type="PROSITE" id="PS00107">
    <property type="entry name" value="PROTEIN_KINASE_ATP"/>
    <property type="match status" value="1"/>
</dbReference>
<dbReference type="Gene3D" id="3.30.200.20">
    <property type="entry name" value="Phosphorylase Kinase, domain 1"/>
    <property type="match status" value="1"/>
</dbReference>
<organism evidence="9 10">
    <name type="scientific">Skeletonema marinoi</name>
    <dbReference type="NCBI Taxonomy" id="267567"/>
    <lineage>
        <taxon>Eukaryota</taxon>
        <taxon>Sar</taxon>
        <taxon>Stramenopiles</taxon>
        <taxon>Ochrophyta</taxon>
        <taxon>Bacillariophyta</taxon>
        <taxon>Coscinodiscophyceae</taxon>
        <taxon>Thalassiosirophycidae</taxon>
        <taxon>Thalassiosirales</taxon>
        <taxon>Skeletonemataceae</taxon>
        <taxon>Skeletonema</taxon>
        <taxon>Skeletonema marinoi-dohrnii complex</taxon>
    </lineage>
</organism>
<dbReference type="PROSITE" id="PS50011">
    <property type="entry name" value="PROTEIN_KINASE_DOM"/>
    <property type="match status" value="1"/>
</dbReference>
<feature type="domain" description="Protein kinase" evidence="8">
    <location>
        <begin position="4"/>
        <end position="300"/>
    </location>
</feature>
<evidence type="ECO:0000259" key="8">
    <source>
        <dbReference type="PROSITE" id="PS50011"/>
    </source>
</evidence>
<feature type="compositionally biased region" description="Polar residues" evidence="7">
    <location>
        <begin position="392"/>
        <end position="407"/>
    </location>
</feature>
<keyword evidence="5 6" id="KW-0067">ATP-binding</keyword>
<evidence type="ECO:0000256" key="2">
    <source>
        <dbReference type="ARBA" id="ARBA00022679"/>
    </source>
</evidence>
<feature type="compositionally biased region" description="Polar residues" evidence="7">
    <location>
        <begin position="423"/>
        <end position="434"/>
    </location>
</feature>
<dbReference type="AlphaFoldDB" id="A0AAD8XXQ1"/>
<dbReference type="EC" id="2.7.11.-" evidence="9"/>
<evidence type="ECO:0000256" key="3">
    <source>
        <dbReference type="ARBA" id="ARBA00022741"/>
    </source>
</evidence>
<dbReference type="Gene3D" id="1.10.510.10">
    <property type="entry name" value="Transferase(Phosphotransferase) domain 1"/>
    <property type="match status" value="1"/>
</dbReference>
<dbReference type="SMART" id="SM00220">
    <property type="entry name" value="S_TKc"/>
    <property type="match status" value="1"/>
</dbReference>
<gene>
    <name evidence="9" type="ORF">QTG54_014292</name>
</gene>
<evidence type="ECO:0000256" key="6">
    <source>
        <dbReference type="PROSITE-ProRule" id="PRU10141"/>
    </source>
</evidence>
<keyword evidence="4 9" id="KW-0418">Kinase</keyword>
<feature type="region of interest" description="Disordered" evidence="7">
    <location>
        <begin position="301"/>
        <end position="354"/>
    </location>
</feature>
<evidence type="ECO:0000313" key="9">
    <source>
        <dbReference type="EMBL" id="KAK1735226.1"/>
    </source>
</evidence>
<reference evidence="9" key="1">
    <citation type="submission" date="2023-06" db="EMBL/GenBank/DDBJ databases">
        <title>Survivors Of The Sea: Transcriptome response of Skeletonema marinoi to long-term dormancy.</title>
        <authorList>
            <person name="Pinder M.I.M."/>
            <person name="Kourtchenko O."/>
            <person name="Robertson E.K."/>
            <person name="Larsson T."/>
            <person name="Maumus F."/>
            <person name="Osuna-Cruz C.M."/>
            <person name="Vancaester E."/>
            <person name="Stenow R."/>
            <person name="Vandepoele K."/>
            <person name="Ploug H."/>
            <person name="Bruchert V."/>
            <person name="Godhe A."/>
            <person name="Topel M."/>
        </authorList>
    </citation>
    <scope>NUCLEOTIDE SEQUENCE</scope>
    <source>
        <strain evidence="9">R05AC</strain>
    </source>
</reference>
<dbReference type="InterPro" id="IPR008271">
    <property type="entry name" value="Ser/Thr_kinase_AS"/>
</dbReference>
<dbReference type="Proteomes" id="UP001224775">
    <property type="component" value="Unassembled WGS sequence"/>
</dbReference>
<dbReference type="FunFam" id="1.10.510.10:FF:000624">
    <property type="entry name" value="Mitogen-activated protein kinase"/>
    <property type="match status" value="1"/>
</dbReference>
<dbReference type="GO" id="GO:0004674">
    <property type="term" value="F:protein serine/threonine kinase activity"/>
    <property type="evidence" value="ECO:0007669"/>
    <property type="project" value="UniProtKB-KW"/>
</dbReference>
<dbReference type="PANTHER" id="PTHR24055">
    <property type="entry name" value="MITOGEN-ACTIVATED PROTEIN KINASE"/>
    <property type="match status" value="1"/>
</dbReference>
<comment type="caution">
    <text evidence="9">The sequence shown here is derived from an EMBL/GenBank/DDBJ whole genome shotgun (WGS) entry which is preliminary data.</text>
</comment>
<dbReference type="PROSITE" id="PS00108">
    <property type="entry name" value="PROTEIN_KINASE_ST"/>
    <property type="match status" value="1"/>
</dbReference>
<dbReference type="InterPro" id="IPR011009">
    <property type="entry name" value="Kinase-like_dom_sf"/>
</dbReference>
<keyword evidence="2 9" id="KW-0808">Transferase</keyword>
<accession>A0AAD8XXQ1</accession>
<feature type="compositionally biased region" description="Acidic residues" evidence="7">
    <location>
        <begin position="315"/>
        <end position="324"/>
    </location>
</feature>
<evidence type="ECO:0000256" key="4">
    <source>
        <dbReference type="ARBA" id="ARBA00022777"/>
    </source>
</evidence>
<dbReference type="EMBL" id="JATAAI010000035">
    <property type="protein sequence ID" value="KAK1735226.1"/>
    <property type="molecule type" value="Genomic_DNA"/>
</dbReference>
<dbReference type="InterPro" id="IPR017441">
    <property type="entry name" value="Protein_kinase_ATP_BS"/>
</dbReference>
<evidence type="ECO:0000256" key="5">
    <source>
        <dbReference type="ARBA" id="ARBA00022840"/>
    </source>
</evidence>
<feature type="region of interest" description="Disordered" evidence="7">
    <location>
        <begin position="392"/>
        <end position="470"/>
    </location>
</feature>
<proteinExistence type="predicted"/>
<evidence type="ECO:0000313" key="10">
    <source>
        <dbReference type="Proteomes" id="UP001224775"/>
    </source>
</evidence>
<dbReference type="Pfam" id="PF00069">
    <property type="entry name" value="Pkinase"/>
    <property type="match status" value="1"/>
</dbReference>
<sequence length="523" mass="59340">MNRYKITAQIGDGSFGRVYRATQKESGSVFAIKQIKQKIQSWTETISLREIQSLRDLNHPNIVSMREVMLESDGSLFFVFEYMPDGSLYELMKRCIETKKTLSNDRVASYVMQLLNALSFLHDDRGCMHRDLKPENVLVSGDTIKLADFGLCRDVNSNPPFTYYVSTRWYRSPEVILRSLSYGPPIDLYATGLILAELYSLRPLLPGSSEIDQIKLMTDLIGPPTDDWEEGVELMQRMKLIPPTASSSPRRETQDEVEMRIQQRLPKDVPSSAANLIASLLSWNPHHRPSAKECMQHELFTSQSTNSTSPHDVVEDKESEQEEEQMQKAVPSTVKRSNLSNERIRKRDDFTSNLTQREATRLPFSLKKSEGMYMHGEDNNEFSDYLAAVSNSSRGDGSLPTTSSSSGRAGKKIRPLLFEKENSSFPEESLSSRGDTGYFQEMSGFGYPKSTRKKNNNKSNSRKLYGQTHRRGGIASSALGRGIQVQISNQDQSPFVPADDVANIWDKTEEKNTNFDELDFHFR</sequence>
<keyword evidence="1" id="KW-0723">Serine/threonine-protein kinase</keyword>
<dbReference type="InterPro" id="IPR050117">
    <property type="entry name" value="MAPK"/>
</dbReference>
<dbReference type="SUPFAM" id="SSF56112">
    <property type="entry name" value="Protein kinase-like (PK-like)"/>
    <property type="match status" value="1"/>
</dbReference>
<evidence type="ECO:0000256" key="7">
    <source>
        <dbReference type="SAM" id="MobiDB-lite"/>
    </source>
</evidence>
<protein>
    <submittedName>
        <fullName evidence="9">Serine/threonine-protein kinase</fullName>
        <ecNumber evidence="9">2.7.11.-</ecNumber>
    </submittedName>
</protein>
<dbReference type="GO" id="GO:0005524">
    <property type="term" value="F:ATP binding"/>
    <property type="evidence" value="ECO:0007669"/>
    <property type="project" value="UniProtKB-UniRule"/>
</dbReference>
<keyword evidence="10" id="KW-1185">Reference proteome</keyword>
<feature type="compositionally biased region" description="Polar residues" evidence="7">
    <location>
        <begin position="301"/>
        <end position="310"/>
    </location>
</feature>
<name>A0AAD8XXQ1_9STRA</name>
<feature type="binding site" evidence="6">
    <location>
        <position position="33"/>
    </location>
    <ligand>
        <name>ATP</name>
        <dbReference type="ChEBI" id="CHEBI:30616"/>
    </ligand>
</feature>